<keyword evidence="1" id="KW-0812">Transmembrane</keyword>
<proteinExistence type="predicted"/>
<evidence type="ECO:0000256" key="1">
    <source>
        <dbReference type="SAM" id="Phobius"/>
    </source>
</evidence>
<dbReference type="PANTHER" id="PTHR42709:SF11">
    <property type="entry name" value="DEDA FAMILY PROTEIN"/>
    <property type="match status" value="1"/>
</dbReference>
<dbReference type="AlphaFoldDB" id="A0A382ZRA2"/>
<evidence type="ECO:0000313" key="2">
    <source>
        <dbReference type="EMBL" id="SVD97595.1"/>
    </source>
</evidence>
<feature type="non-terminal residue" evidence="2">
    <location>
        <position position="121"/>
    </location>
</feature>
<organism evidence="2">
    <name type="scientific">marine metagenome</name>
    <dbReference type="NCBI Taxonomy" id="408172"/>
    <lineage>
        <taxon>unclassified sequences</taxon>
        <taxon>metagenomes</taxon>
        <taxon>ecological metagenomes</taxon>
    </lineage>
</organism>
<accession>A0A382ZRA2</accession>
<feature type="transmembrane region" description="Helical" evidence="1">
    <location>
        <begin position="52"/>
        <end position="78"/>
    </location>
</feature>
<feature type="transmembrane region" description="Helical" evidence="1">
    <location>
        <begin position="21"/>
        <end position="46"/>
    </location>
</feature>
<dbReference type="EMBL" id="UINC01185740">
    <property type="protein sequence ID" value="SVD97595.1"/>
    <property type="molecule type" value="Genomic_DNA"/>
</dbReference>
<keyword evidence="1" id="KW-0472">Membrane</keyword>
<dbReference type="GO" id="GO:0005886">
    <property type="term" value="C:plasma membrane"/>
    <property type="evidence" value="ECO:0007669"/>
    <property type="project" value="TreeGrafter"/>
</dbReference>
<dbReference type="InterPro" id="IPR051311">
    <property type="entry name" value="DedA_domain"/>
</dbReference>
<reference evidence="2" key="1">
    <citation type="submission" date="2018-05" db="EMBL/GenBank/DDBJ databases">
        <authorList>
            <person name="Lanie J.A."/>
            <person name="Ng W.-L."/>
            <person name="Kazmierczak K.M."/>
            <person name="Andrzejewski T.M."/>
            <person name="Davidsen T.M."/>
            <person name="Wayne K.J."/>
            <person name="Tettelin H."/>
            <person name="Glass J.I."/>
            <person name="Rusch D."/>
            <person name="Podicherti R."/>
            <person name="Tsui H.-C.T."/>
            <person name="Winkler M.E."/>
        </authorList>
    </citation>
    <scope>NUCLEOTIDE SEQUENCE</scope>
</reference>
<keyword evidence="1" id="KW-1133">Transmembrane helix</keyword>
<sequence>MIQKIYTKIIEISKKKYALSFLLIVAFLESFIFPIPPDIFLIFLILAQRNKAFYLAFYCTVLSVAGGILGYLIGSLFFDSLGQGILNYFNLNDKFLAFSEGYSKHGFLIVTMGGFTFIPYK</sequence>
<dbReference type="PANTHER" id="PTHR42709">
    <property type="entry name" value="ALKALINE PHOSPHATASE LIKE PROTEIN"/>
    <property type="match status" value="1"/>
</dbReference>
<evidence type="ECO:0008006" key="3">
    <source>
        <dbReference type="Google" id="ProtNLM"/>
    </source>
</evidence>
<protein>
    <recommendedName>
        <fullName evidence="3">Cytochrome B</fullName>
    </recommendedName>
</protein>
<name>A0A382ZRA2_9ZZZZ</name>
<gene>
    <name evidence="2" type="ORF">METZ01_LOCUS450449</name>
</gene>